<name>A0A840UZ20_9BACT</name>
<dbReference type="AlphaFoldDB" id="A0A840UZ20"/>
<gene>
    <name evidence="13" type="ORF">HNQ81_000467</name>
</gene>
<keyword evidence="4" id="KW-0488">Methylation</keyword>
<evidence type="ECO:0000259" key="12">
    <source>
        <dbReference type="Pfam" id="PF12019"/>
    </source>
</evidence>
<evidence type="ECO:0000256" key="11">
    <source>
        <dbReference type="SAM" id="Phobius"/>
    </source>
</evidence>
<dbReference type="GO" id="GO:0015628">
    <property type="term" value="P:protein secretion by the type II secretion system"/>
    <property type="evidence" value="ECO:0007669"/>
    <property type="project" value="InterPro"/>
</dbReference>
<keyword evidence="8 11" id="KW-0472">Membrane</keyword>
<evidence type="ECO:0000256" key="5">
    <source>
        <dbReference type="ARBA" id="ARBA00022519"/>
    </source>
</evidence>
<keyword evidence="6 11" id="KW-0812">Transmembrane</keyword>
<proteinExistence type="inferred from homology"/>
<evidence type="ECO:0000256" key="6">
    <source>
        <dbReference type="ARBA" id="ARBA00022692"/>
    </source>
</evidence>
<comment type="similarity">
    <text evidence="9">Belongs to the GSP H family.</text>
</comment>
<comment type="subcellular location">
    <subcellularLocation>
        <location evidence="1">Cell inner membrane</location>
        <topology evidence="1">Single-pass membrane protein</topology>
    </subcellularLocation>
</comment>
<dbReference type="PROSITE" id="PS00409">
    <property type="entry name" value="PROKAR_NTER_METHYL"/>
    <property type="match status" value="1"/>
</dbReference>
<evidence type="ECO:0000256" key="2">
    <source>
        <dbReference type="ARBA" id="ARBA00021549"/>
    </source>
</evidence>
<sequence length="178" mass="19487">MVALKNNRGFSLVETMTVIGIVAIMGTFAVPPMISWLQNKGLNSAARDLYSNMRKAQSIAVKNNRNCAISFDGDKGYTVYVDKNKSFSYDAGDEKIMEVAWSQYRNVQLDKSISFAANDEDYFDENGETSKKPTVAFRPNLIPVDPGGSGNGKVVLRNSNSTAEIAVSVSGNISLKWN</sequence>
<dbReference type="InterPro" id="IPR022346">
    <property type="entry name" value="T2SS_GspH"/>
</dbReference>
<evidence type="ECO:0000256" key="10">
    <source>
        <dbReference type="ARBA" id="ARBA00030775"/>
    </source>
</evidence>
<dbReference type="SUPFAM" id="SSF54523">
    <property type="entry name" value="Pili subunits"/>
    <property type="match status" value="1"/>
</dbReference>
<dbReference type="GO" id="GO:0015627">
    <property type="term" value="C:type II protein secretion system complex"/>
    <property type="evidence" value="ECO:0007669"/>
    <property type="project" value="InterPro"/>
</dbReference>
<protein>
    <recommendedName>
        <fullName evidence="2">Type II secretion system protein H</fullName>
    </recommendedName>
    <alternativeName>
        <fullName evidence="10">General secretion pathway protein H</fullName>
    </alternativeName>
</protein>
<dbReference type="Gene3D" id="3.30.700.10">
    <property type="entry name" value="Glycoprotein, Type 4 Pilin"/>
    <property type="match status" value="1"/>
</dbReference>
<keyword evidence="14" id="KW-1185">Reference proteome</keyword>
<keyword evidence="3" id="KW-1003">Cell membrane</keyword>
<keyword evidence="7 11" id="KW-1133">Transmembrane helix</keyword>
<dbReference type="GO" id="GO:0005886">
    <property type="term" value="C:plasma membrane"/>
    <property type="evidence" value="ECO:0007669"/>
    <property type="project" value="UniProtKB-SubCell"/>
</dbReference>
<feature type="domain" description="General secretion pathway GspH" evidence="12">
    <location>
        <begin position="45"/>
        <end position="171"/>
    </location>
</feature>
<evidence type="ECO:0000256" key="4">
    <source>
        <dbReference type="ARBA" id="ARBA00022481"/>
    </source>
</evidence>
<evidence type="ECO:0000256" key="7">
    <source>
        <dbReference type="ARBA" id="ARBA00022989"/>
    </source>
</evidence>
<keyword evidence="5" id="KW-0997">Cell inner membrane</keyword>
<dbReference type="Pfam" id="PF12019">
    <property type="entry name" value="GspH"/>
    <property type="match status" value="1"/>
</dbReference>
<evidence type="ECO:0000313" key="14">
    <source>
        <dbReference type="Proteomes" id="UP000539642"/>
    </source>
</evidence>
<organism evidence="13 14">
    <name type="scientific">Desulfoprunum benzoelyticum</name>
    <dbReference type="NCBI Taxonomy" id="1506996"/>
    <lineage>
        <taxon>Bacteria</taxon>
        <taxon>Pseudomonadati</taxon>
        <taxon>Thermodesulfobacteriota</taxon>
        <taxon>Desulfobulbia</taxon>
        <taxon>Desulfobulbales</taxon>
        <taxon>Desulfobulbaceae</taxon>
        <taxon>Desulfoprunum</taxon>
    </lineage>
</organism>
<dbReference type="Proteomes" id="UP000539642">
    <property type="component" value="Unassembled WGS sequence"/>
</dbReference>
<dbReference type="EMBL" id="JACHEO010000001">
    <property type="protein sequence ID" value="MBB5346760.1"/>
    <property type="molecule type" value="Genomic_DNA"/>
</dbReference>
<reference evidence="13 14" key="1">
    <citation type="submission" date="2020-08" db="EMBL/GenBank/DDBJ databases">
        <title>Genomic Encyclopedia of Type Strains, Phase IV (KMG-IV): sequencing the most valuable type-strain genomes for metagenomic binning, comparative biology and taxonomic classification.</title>
        <authorList>
            <person name="Goeker M."/>
        </authorList>
    </citation>
    <scope>NUCLEOTIDE SEQUENCE [LARGE SCALE GENOMIC DNA]</scope>
    <source>
        <strain evidence="13 14">DSM 28570</strain>
    </source>
</reference>
<feature type="transmembrane region" description="Helical" evidence="11">
    <location>
        <begin position="12"/>
        <end position="34"/>
    </location>
</feature>
<evidence type="ECO:0000256" key="1">
    <source>
        <dbReference type="ARBA" id="ARBA00004377"/>
    </source>
</evidence>
<dbReference type="RefSeq" id="WP_183347987.1">
    <property type="nucleotide sequence ID" value="NZ_JACHEO010000001.1"/>
</dbReference>
<comment type="caution">
    <text evidence="13">The sequence shown here is derived from an EMBL/GenBank/DDBJ whole genome shotgun (WGS) entry which is preliminary data.</text>
</comment>
<evidence type="ECO:0000313" key="13">
    <source>
        <dbReference type="EMBL" id="MBB5346760.1"/>
    </source>
</evidence>
<accession>A0A840UZ20</accession>
<dbReference type="InterPro" id="IPR012902">
    <property type="entry name" value="N_methyl_site"/>
</dbReference>
<dbReference type="InterPro" id="IPR045584">
    <property type="entry name" value="Pilin-like"/>
</dbReference>
<dbReference type="Pfam" id="PF07963">
    <property type="entry name" value="N_methyl"/>
    <property type="match status" value="1"/>
</dbReference>
<evidence type="ECO:0000256" key="9">
    <source>
        <dbReference type="ARBA" id="ARBA00025772"/>
    </source>
</evidence>
<evidence type="ECO:0000256" key="8">
    <source>
        <dbReference type="ARBA" id="ARBA00023136"/>
    </source>
</evidence>
<evidence type="ECO:0000256" key="3">
    <source>
        <dbReference type="ARBA" id="ARBA00022475"/>
    </source>
</evidence>
<dbReference type="NCBIfam" id="TIGR02532">
    <property type="entry name" value="IV_pilin_GFxxxE"/>
    <property type="match status" value="1"/>
</dbReference>